<dbReference type="Proteomes" id="UP000029859">
    <property type="component" value="Unassembled WGS sequence"/>
</dbReference>
<gene>
    <name evidence="6" type="ORF">LI82_07805</name>
</gene>
<accession>A0A099SXM6</accession>
<evidence type="ECO:0000256" key="2">
    <source>
        <dbReference type="ARBA" id="ARBA00022692"/>
    </source>
</evidence>
<evidence type="ECO:0000256" key="3">
    <source>
        <dbReference type="ARBA" id="ARBA00022989"/>
    </source>
</evidence>
<feature type="transmembrane region" description="Helical" evidence="5">
    <location>
        <begin position="124"/>
        <end position="141"/>
    </location>
</feature>
<feature type="transmembrane region" description="Helical" evidence="5">
    <location>
        <begin position="285"/>
        <end position="304"/>
    </location>
</feature>
<feature type="transmembrane region" description="Helical" evidence="5">
    <location>
        <begin position="99"/>
        <end position="118"/>
    </location>
</feature>
<keyword evidence="2 5" id="KW-0812">Transmembrane</keyword>
<dbReference type="OrthoDB" id="293340at2157"/>
<feature type="transmembrane region" description="Helical" evidence="5">
    <location>
        <begin position="218"/>
        <end position="239"/>
    </location>
</feature>
<evidence type="ECO:0000313" key="7">
    <source>
        <dbReference type="Proteomes" id="UP000029859"/>
    </source>
</evidence>
<evidence type="ECO:0000256" key="4">
    <source>
        <dbReference type="ARBA" id="ARBA00023136"/>
    </source>
</evidence>
<evidence type="ECO:0000256" key="1">
    <source>
        <dbReference type="ARBA" id="ARBA00004651"/>
    </source>
</evidence>
<dbReference type="RefSeq" id="WP_048194667.1">
    <property type="nucleotide sequence ID" value="NZ_CAAGSM010000005.1"/>
</dbReference>
<keyword evidence="4 5" id="KW-0472">Membrane</keyword>
<dbReference type="GO" id="GO:0005886">
    <property type="term" value="C:plasma membrane"/>
    <property type="evidence" value="ECO:0007669"/>
    <property type="project" value="UniProtKB-SubCell"/>
</dbReference>
<dbReference type="AlphaFoldDB" id="A0A099SXM6"/>
<evidence type="ECO:0000256" key="5">
    <source>
        <dbReference type="SAM" id="Phobius"/>
    </source>
</evidence>
<dbReference type="GO" id="GO:0016765">
    <property type="term" value="F:transferase activity, transferring alkyl or aryl (other than methyl) groups"/>
    <property type="evidence" value="ECO:0007669"/>
    <property type="project" value="InterPro"/>
</dbReference>
<feature type="transmembrane region" description="Helical" evidence="5">
    <location>
        <begin position="245"/>
        <end position="264"/>
    </location>
</feature>
<dbReference type="Gene3D" id="1.20.120.1780">
    <property type="entry name" value="UbiA prenyltransferase"/>
    <property type="match status" value="1"/>
</dbReference>
<protein>
    <recommendedName>
        <fullName evidence="8">Prenyltransferase</fullName>
    </recommendedName>
</protein>
<feature type="transmembrane region" description="Helical" evidence="5">
    <location>
        <begin position="153"/>
        <end position="173"/>
    </location>
</feature>
<comment type="subcellular location">
    <subcellularLocation>
        <location evidence="1">Cell membrane</location>
        <topology evidence="1">Multi-pass membrane protein</topology>
    </subcellularLocation>
</comment>
<sequence>MNEVGNITRNDRIYRETLVIIKELWNDFIYGGHLFAFGAICVAFMCSILFAIPITWDFLVIIYLTFYIIYLYDYFNGTEDDEKTNSTRANYFRKNDSKTITYILYGSIISIASIYVLYSDIPNMLIGFAILILGLTYQAYFKGLTKKITAFKNIFVSLVWAILVYVMFIYYSYPITSEAMIISAFVFLRMTGIQILFDIRDIEGDQKKGLRTFPAIYGYRKGLMTLIAINFITVILLIYEAYIGALPYAALMIVPVIFYAQNYLDKVDKSRKDHKSYLFAAGEPFIWFILIFSGSMFFRIVPYIPDIPNIL</sequence>
<feature type="transmembrane region" description="Helical" evidence="5">
    <location>
        <begin position="58"/>
        <end position="78"/>
    </location>
</feature>
<comment type="caution">
    <text evidence="6">The sequence shown here is derived from an EMBL/GenBank/DDBJ whole genome shotgun (WGS) entry which is preliminary data.</text>
</comment>
<keyword evidence="7" id="KW-1185">Reference proteome</keyword>
<keyword evidence="3 5" id="KW-1133">Transmembrane helix</keyword>
<feature type="transmembrane region" description="Helical" evidence="5">
    <location>
        <begin position="28"/>
        <end position="52"/>
    </location>
</feature>
<dbReference type="Pfam" id="PF01040">
    <property type="entry name" value="UbiA"/>
    <property type="match status" value="1"/>
</dbReference>
<organism evidence="6 7">
    <name type="scientific">Methanococcoides methylutens</name>
    <dbReference type="NCBI Taxonomy" id="2226"/>
    <lineage>
        <taxon>Archaea</taxon>
        <taxon>Methanobacteriati</taxon>
        <taxon>Methanobacteriota</taxon>
        <taxon>Stenosarchaea group</taxon>
        <taxon>Methanomicrobia</taxon>
        <taxon>Methanosarcinales</taxon>
        <taxon>Methanosarcinaceae</taxon>
        <taxon>Methanococcoides</taxon>
    </lineage>
</organism>
<reference evidence="6 7" key="1">
    <citation type="submission" date="2014-09" db="EMBL/GenBank/DDBJ databases">
        <title>Draft genome sequence of an obligately methylotrophic methanogen, Methanococcoides methylutens, isolated from marine sediment.</title>
        <authorList>
            <person name="Guan Y."/>
            <person name="Ngugi D.K."/>
            <person name="Blom J."/>
            <person name="Ali S."/>
            <person name="Ferry J.G."/>
            <person name="Stingl U."/>
        </authorList>
    </citation>
    <scope>NUCLEOTIDE SEQUENCE [LARGE SCALE GENOMIC DNA]</scope>
    <source>
        <strain evidence="6 7">DSM 2657</strain>
    </source>
</reference>
<dbReference type="EMBL" id="JRHO01000014">
    <property type="protein sequence ID" value="KGK97680.1"/>
    <property type="molecule type" value="Genomic_DNA"/>
</dbReference>
<evidence type="ECO:0008006" key="8">
    <source>
        <dbReference type="Google" id="ProtNLM"/>
    </source>
</evidence>
<proteinExistence type="predicted"/>
<dbReference type="InterPro" id="IPR000537">
    <property type="entry name" value="UbiA_prenyltransferase"/>
</dbReference>
<feature type="transmembrane region" description="Helical" evidence="5">
    <location>
        <begin position="179"/>
        <end position="197"/>
    </location>
</feature>
<name>A0A099SXM6_METMT</name>
<evidence type="ECO:0000313" key="6">
    <source>
        <dbReference type="EMBL" id="KGK97680.1"/>
    </source>
</evidence>